<gene>
    <name evidence="1" type="ORF">BLX24_17675</name>
</gene>
<dbReference type="OrthoDB" id="923455at2"/>
<comment type="caution">
    <text evidence="1">The sequence shown here is derived from an EMBL/GenBank/DDBJ whole genome shotgun (WGS) entry which is preliminary data.</text>
</comment>
<dbReference type="Proteomes" id="UP000181790">
    <property type="component" value="Unassembled WGS sequence"/>
</dbReference>
<dbReference type="RefSeq" id="WP_071504510.1">
    <property type="nucleotide sequence ID" value="NZ_MORL01000009.1"/>
</dbReference>
<evidence type="ECO:0008006" key="3">
    <source>
        <dbReference type="Google" id="ProtNLM"/>
    </source>
</evidence>
<accession>A0A1S2VGN2</accession>
<evidence type="ECO:0000313" key="1">
    <source>
        <dbReference type="EMBL" id="OIN57921.1"/>
    </source>
</evidence>
<name>A0A1S2VGN2_9BACT</name>
<dbReference type="SUPFAM" id="SSF53335">
    <property type="entry name" value="S-adenosyl-L-methionine-dependent methyltransferases"/>
    <property type="match status" value="1"/>
</dbReference>
<organism evidence="1 2">
    <name type="scientific">Arsenicibacter rosenii</name>
    <dbReference type="NCBI Taxonomy" id="1750698"/>
    <lineage>
        <taxon>Bacteria</taxon>
        <taxon>Pseudomonadati</taxon>
        <taxon>Bacteroidota</taxon>
        <taxon>Cytophagia</taxon>
        <taxon>Cytophagales</taxon>
        <taxon>Spirosomataceae</taxon>
        <taxon>Arsenicibacter</taxon>
    </lineage>
</organism>
<dbReference type="InterPro" id="IPR029063">
    <property type="entry name" value="SAM-dependent_MTases_sf"/>
</dbReference>
<dbReference type="EMBL" id="MORL01000009">
    <property type="protein sequence ID" value="OIN57921.1"/>
    <property type="molecule type" value="Genomic_DNA"/>
</dbReference>
<protein>
    <recommendedName>
        <fullName evidence="3">Methyltransferase FkbM domain-containing protein</fullName>
    </recommendedName>
</protein>
<dbReference type="AlphaFoldDB" id="A0A1S2VGN2"/>
<dbReference type="Gene3D" id="3.40.50.150">
    <property type="entry name" value="Vaccinia Virus protein VP39"/>
    <property type="match status" value="1"/>
</dbReference>
<reference evidence="1 2" key="1">
    <citation type="submission" date="2016-10" db="EMBL/GenBank/DDBJ databases">
        <title>Arsenicibacter rosenii gen. nov., sp. nov., an efficient arsenic-methylating bacterium isolated from an arsenic-contaminated paddy soil.</title>
        <authorList>
            <person name="Huang K."/>
        </authorList>
    </citation>
    <scope>NUCLEOTIDE SEQUENCE [LARGE SCALE GENOMIC DNA]</scope>
    <source>
        <strain evidence="1 2">SM-1</strain>
    </source>
</reference>
<sequence length="318" mass="36448">MIEKVLQHSELINHPPVLIDIGASGKLHSRWRSLAKFSTCIAFDADDRDFGYVEQESKTFKKLYTFNNIVTDTEITEADFYLTASPHCSSLLRPRPDLITEHAFAPKFEIEKVVKLKTRSLKSVLNELSVNQVDWIKIDSQGTDWRLFNNLGPDIQPNVLAAEFEPGITSVYDGEDKLYTLMHEMEKCGCFWLAELLPKGSPRITPALMDSFSTHPFLKKFVLFSLKDNAMWAEMTYLNTFQSATTRSKRNLLLGWVIATILKQHGFALILAEKGKTAYNDPVFGEMISHSRRQIWKRVITIRFWPEIVKKVNLLFGA</sequence>
<proteinExistence type="predicted"/>
<keyword evidence="2" id="KW-1185">Reference proteome</keyword>
<evidence type="ECO:0000313" key="2">
    <source>
        <dbReference type="Proteomes" id="UP000181790"/>
    </source>
</evidence>